<dbReference type="RefSeq" id="WP_176215504.1">
    <property type="nucleotide sequence ID" value="NZ_CP155572.1"/>
</dbReference>
<keyword evidence="2" id="KW-1185">Reference proteome</keyword>
<accession>A0A1W2CAL5</accession>
<evidence type="ECO:0000313" key="1">
    <source>
        <dbReference type="EMBL" id="SMC82136.1"/>
    </source>
</evidence>
<protein>
    <submittedName>
        <fullName evidence="1">Uncharacterized protein</fullName>
    </submittedName>
</protein>
<name>A0A1W2CAL5_9FIRM</name>
<dbReference type="AlphaFoldDB" id="A0A1W2CAL5"/>
<reference evidence="1 2" key="1">
    <citation type="submission" date="2017-04" db="EMBL/GenBank/DDBJ databases">
        <authorList>
            <person name="Afonso C.L."/>
            <person name="Miller P.J."/>
            <person name="Scott M.A."/>
            <person name="Spackman E."/>
            <person name="Goraichik I."/>
            <person name="Dimitrov K.M."/>
            <person name="Suarez D.L."/>
            <person name="Swayne D.E."/>
        </authorList>
    </citation>
    <scope>NUCLEOTIDE SEQUENCE [LARGE SCALE GENOMIC DNA]</scope>
    <source>
        <strain evidence="1 2">DSM 5090</strain>
    </source>
</reference>
<evidence type="ECO:0000313" key="2">
    <source>
        <dbReference type="Proteomes" id="UP000192738"/>
    </source>
</evidence>
<sequence length="54" mass="6368">MVITLKVTKVPPVYPSQRVFMQDRFVDREYLPLKKPRVSFKSVLEKEMQGIVSK</sequence>
<gene>
    <name evidence="1" type="ORF">SAMN04488500_1102</name>
</gene>
<dbReference type="Proteomes" id="UP000192738">
    <property type="component" value="Unassembled WGS sequence"/>
</dbReference>
<organism evidence="1 2">
    <name type="scientific">Sporomusa malonica</name>
    <dbReference type="NCBI Taxonomy" id="112901"/>
    <lineage>
        <taxon>Bacteria</taxon>
        <taxon>Bacillati</taxon>
        <taxon>Bacillota</taxon>
        <taxon>Negativicutes</taxon>
        <taxon>Selenomonadales</taxon>
        <taxon>Sporomusaceae</taxon>
        <taxon>Sporomusa</taxon>
    </lineage>
</organism>
<dbReference type="EMBL" id="FWXI01000010">
    <property type="protein sequence ID" value="SMC82136.1"/>
    <property type="molecule type" value="Genomic_DNA"/>
</dbReference>
<proteinExistence type="predicted"/>